<protein>
    <submittedName>
        <fullName evidence="1">Uncharacterized protein</fullName>
    </submittedName>
</protein>
<comment type="caution">
    <text evidence="1">The sequence shown here is derived from an EMBL/GenBank/DDBJ whole genome shotgun (WGS) entry which is preliminary data.</text>
</comment>
<organism evidence="1 2">
    <name type="scientific">Popillia japonica</name>
    <name type="common">Japanese beetle</name>
    <dbReference type="NCBI Taxonomy" id="7064"/>
    <lineage>
        <taxon>Eukaryota</taxon>
        <taxon>Metazoa</taxon>
        <taxon>Ecdysozoa</taxon>
        <taxon>Arthropoda</taxon>
        <taxon>Hexapoda</taxon>
        <taxon>Insecta</taxon>
        <taxon>Pterygota</taxon>
        <taxon>Neoptera</taxon>
        <taxon>Endopterygota</taxon>
        <taxon>Coleoptera</taxon>
        <taxon>Polyphaga</taxon>
        <taxon>Scarabaeiformia</taxon>
        <taxon>Scarabaeidae</taxon>
        <taxon>Rutelinae</taxon>
        <taxon>Popillia</taxon>
    </lineage>
</organism>
<dbReference type="Proteomes" id="UP001458880">
    <property type="component" value="Unassembled WGS sequence"/>
</dbReference>
<dbReference type="PANTHER" id="PTHR10773:SF19">
    <property type="match status" value="1"/>
</dbReference>
<dbReference type="EMBL" id="JASPKY010000515">
    <property type="protein sequence ID" value="KAK9694376.1"/>
    <property type="molecule type" value="Genomic_DNA"/>
</dbReference>
<gene>
    <name evidence="1" type="ORF">QE152_g33582</name>
</gene>
<keyword evidence="2" id="KW-1185">Reference proteome</keyword>
<accession>A0AAW1IW61</accession>
<reference evidence="1 2" key="1">
    <citation type="journal article" date="2024" name="BMC Genomics">
        <title>De novo assembly and annotation of Popillia japonica's genome with initial clues to its potential as an invasive pest.</title>
        <authorList>
            <person name="Cucini C."/>
            <person name="Boschi S."/>
            <person name="Funari R."/>
            <person name="Cardaioli E."/>
            <person name="Iannotti N."/>
            <person name="Marturano G."/>
            <person name="Paoli F."/>
            <person name="Bruttini M."/>
            <person name="Carapelli A."/>
            <person name="Frati F."/>
            <person name="Nardi F."/>
        </authorList>
    </citation>
    <scope>NUCLEOTIDE SEQUENCE [LARGE SCALE GENOMIC DNA]</scope>
    <source>
        <strain evidence="1">DMR45628</strain>
    </source>
</reference>
<sequence>MQKEVFRTGIRKDESQELGPEYKCRKKCFERVSEKMRQQIIGPFNLMEPVTEQNRYLCGLISVFPIQHRRPRLNVEAEANLREVSYSYRVRCAGDGVATEGIVCGNAFLSIHGIKRKKIEYLVSSLKTTGNAPKDKRGKHHNHRSKLSDEILEAVRTHIKSFKTRTSHYGMKDSHKTYLPEELNINKMYCL</sequence>
<evidence type="ECO:0000313" key="1">
    <source>
        <dbReference type="EMBL" id="KAK9694376.1"/>
    </source>
</evidence>
<dbReference type="PANTHER" id="PTHR10773">
    <property type="entry name" value="DNA-DIRECTED RNA POLYMERASES I, II, AND III SUBUNIT RPABC2"/>
    <property type="match status" value="1"/>
</dbReference>
<evidence type="ECO:0000313" key="2">
    <source>
        <dbReference type="Proteomes" id="UP001458880"/>
    </source>
</evidence>
<dbReference type="AlphaFoldDB" id="A0AAW1IW61"/>
<proteinExistence type="predicted"/>
<name>A0AAW1IW61_POPJA</name>